<feature type="compositionally biased region" description="Basic and acidic residues" evidence="1">
    <location>
        <begin position="590"/>
        <end position="613"/>
    </location>
</feature>
<keyword evidence="4" id="KW-1185">Reference proteome</keyword>
<dbReference type="AlphaFoldDB" id="A0A6G9H8I0"/>
<feature type="transmembrane region" description="Helical" evidence="2">
    <location>
        <begin position="324"/>
        <end position="346"/>
    </location>
</feature>
<evidence type="ECO:0000256" key="2">
    <source>
        <dbReference type="SAM" id="Phobius"/>
    </source>
</evidence>
<feature type="compositionally biased region" description="Pro residues" evidence="1">
    <location>
        <begin position="569"/>
        <end position="578"/>
    </location>
</feature>
<keyword evidence="2" id="KW-0472">Membrane</keyword>
<feature type="transmembrane region" description="Helical" evidence="2">
    <location>
        <begin position="160"/>
        <end position="179"/>
    </location>
</feature>
<organism evidence="3 4">
    <name type="scientific">Streptomyces liangshanensis</name>
    <dbReference type="NCBI Taxonomy" id="2717324"/>
    <lineage>
        <taxon>Bacteria</taxon>
        <taxon>Bacillati</taxon>
        <taxon>Actinomycetota</taxon>
        <taxon>Actinomycetes</taxon>
        <taxon>Kitasatosporales</taxon>
        <taxon>Streptomycetaceae</taxon>
        <taxon>Streptomyces</taxon>
    </lineage>
</organism>
<proteinExistence type="predicted"/>
<sequence length="613" mass="60799">MTDRSTTLSSASASAAERGRAAALTASFLRGAIAAGLGLGALAVLVMGMWITSPYPDSGARGALHVAAALWLLAHGVELVRPDTMSGAPAPLGVVPLLLLALPVWLTHRAARDALEPEEGRPQLTALGAVATISAGYLLVGGAVVFYVSGGPLTAHPVRAALLLPLVTVLSTAVGAWSGSGRPVGPLPLWLPAGVRERLVRTVWAPPARRRTAVALRAAAAAVLALLGGGALLVGASLVWHGGAAQLSFTQLAGDWSGRFAVLLLGLALVPNAAAWAAAYGLGPGFALGTAATVTPLGITGPPALPSFPLLAAVPQDHGTPLHWAAAGVPVVAGVVVAWFTVRVAAPPFAVREEAWTLRATALTAALGGALGALLTGILAAAAGGPLGNADLAAFGPVGWLTGLAALGWLVGVGVPVALLIRVWRLRERRVKPDPGVSVVPGAGADGPGADGSGADSGGADGGVVAGGGAGRGAWWAPWRRTAAAGVATAGATAGVGAGAAEAGAADTEGVAKDGKAPVVAAAPPVGPDPESYDVLPAAAWHDRETREARWAAIKDASGGLMADFPAVPLLPPVPEPPSGGEDGSGEEVQVVREVQETKPDPETAPDRPDVTP</sequence>
<evidence type="ECO:0008006" key="5">
    <source>
        <dbReference type="Google" id="ProtNLM"/>
    </source>
</evidence>
<feature type="region of interest" description="Disordered" evidence="1">
    <location>
        <begin position="568"/>
        <end position="613"/>
    </location>
</feature>
<evidence type="ECO:0000313" key="3">
    <source>
        <dbReference type="EMBL" id="QIQ06868.1"/>
    </source>
</evidence>
<dbReference type="KEGG" id="slia:HA039_12780"/>
<feature type="region of interest" description="Disordered" evidence="1">
    <location>
        <begin position="435"/>
        <end position="463"/>
    </location>
</feature>
<feature type="transmembrane region" description="Helical" evidence="2">
    <location>
        <begin position="87"/>
        <end position="106"/>
    </location>
</feature>
<dbReference type="Pfam" id="PF19877">
    <property type="entry name" value="DUF6350"/>
    <property type="match status" value="1"/>
</dbReference>
<keyword evidence="2" id="KW-1133">Transmembrane helix</keyword>
<feature type="transmembrane region" description="Helical" evidence="2">
    <location>
        <begin position="260"/>
        <end position="279"/>
    </location>
</feature>
<feature type="compositionally biased region" description="Gly residues" evidence="1">
    <location>
        <begin position="444"/>
        <end position="463"/>
    </location>
</feature>
<dbReference type="InterPro" id="IPR045931">
    <property type="entry name" value="DUF6350"/>
</dbReference>
<feature type="transmembrane region" description="Helical" evidence="2">
    <location>
        <begin position="214"/>
        <end position="240"/>
    </location>
</feature>
<reference evidence="3 4" key="1">
    <citation type="submission" date="2020-03" db="EMBL/GenBank/DDBJ databases">
        <title>A novel species.</title>
        <authorList>
            <person name="Gao J."/>
        </authorList>
    </citation>
    <scope>NUCLEOTIDE SEQUENCE [LARGE SCALE GENOMIC DNA]</scope>
    <source>
        <strain evidence="3 4">QMT-12</strain>
    </source>
</reference>
<feature type="transmembrane region" description="Helical" evidence="2">
    <location>
        <begin position="28"/>
        <end position="51"/>
    </location>
</feature>
<gene>
    <name evidence="3" type="ORF">HA039_12780</name>
</gene>
<feature type="transmembrane region" description="Helical" evidence="2">
    <location>
        <begin position="126"/>
        <end position="148"/>
    </location>
</feature>
<name>A0A6G9H8I0_9ACTN</name>
<dbReference type="EMBL" id="CP050177">
    <property type="protein sequence ID" value="QIQ06868.1"/>
    <property type="molecule type" value="Genomic_DNA"/>
</dbReference>
<protein>
    <recommendedName>
        <fullName evidence="5">Integral membrane protein</fullName>
    </recommendedName>
</protein>
<feature type="transmembrane region" description="Helical" evidence="2">
    <location>
        <begin position="358"/>
        <end position="380"/>
    </location>
</feature>
<feature type="transmembrane region" description="Helical" evidence="2">
    <location>
        <begin position="400"/>
        <end position="421"/>
    </location>
</feature>
<dbReference type="Proteomes" id="UP000501179">
    <property type="component" value="Chromosome"/>
</dbReference>
<keyword evidence="2" id="KW-0812">Transmembrane</keyword>
<accession>A0A6G9H8I0</accession>
<evidence type="ECO:0000313" key="4">
    <source>
        <dbReference type="Proteomes" id="UP000501179"/>
    </source>
</evidence>
<evidence type="ECO:0000256" key="1">
    <source>
        <dbReference type="SAM" id="MobiDB-lite"/>
    </source>
</evidence>